<name>A0A645GV44_9ZZZZ</name>
<sequence>MVKHVVCMKFKDRGEAPKIAQMLRSLVGKVPTLLSMEVGLDYMQSQRSYDLVLIATYASREALDAYSVHPEHKKVQEYIHGVREAVVAVDYEY</sequence>
<reference evidence="2" key="1">
    <citation type="submission" date="2019-08" db="EMBL/GenBank/DDBJ databases">
        <authorList>
            <person name="Kucharzyk K."/>
            <person name="Murdoch R.W."/>
            <person name="Higgins S."/>
            <person name="Loffler F."/>
        </authorList>
    </citation>
    <scope>NUCLEOTIDE SEQUENCE</scope>
</reference>
<dbReference type="PANTHER" id="PTHR37832:SF1">
    <property type="entry name" value="STRESS-RESPONSE A_B BARREL DOMAIN-CONTAINING PROTEIN"/>
    <property type="match status" value="1"/>
</dbReference>
<dbReference type="EMBL" id="VSSQ01080418">
    <property type="protein sequence ID" value="MPN29629.1"/>
    <property type="molecule type" value="Genomic_DNA"/>
</dbReference>
<dbReference type="Pfam" id="PF07876">
    <property type="entry name" value="Dabb"/>
    <property type="match status" value="1"/>
</dbReference>
<dbReference type="InterPro" id="IPR011008">
    <property type="entry name" value="Dimeric_a/b-barrel"/>
</dbReference>
<dbReference type="SUPFAM" id="SSF54909">
    <property type="entry name" value="Dimeric alpha+beta barrel"/>
    <property type="match status" value="1"/>
</dbReference>
<dbReference type="PROSITE" id="PS51502">
    <property type="entry name" value="S_R_A_B_BARREL"/>
    <property type="match status" value="1"/>
</dbReference>
<proteinExistence type="predicted"/>
<dbReference type="Gene3D" id="3.30.70.100">
    <property type="match status" value="1"/>
</dbReference>
<evidence type="ECO:0000313" key="2">
    <source>
        <dbReference type="EMBL" id="MPN29629.1"/>
    </source>
</evidence>
<feature type="domain" description="Stress-response A/B barrel" evidence="1">
    <location>
        <begin position="2"/>
        <end position="91"/>
    </location>
</feature>
<organism evidence="2">
    <name type="scientific">bioreactor metagenome</name>
    <dbReference type="NCBI Taxonomy" id="1076179"/>
    <lineage>
        <taxon>unclassified sequences</taxon>
        <taxon>metagenomes</taxon>
        <taxon>ecological metagenomes</taxon>
    </lineage>
</organism>
<protein>
    <recommendedName>
        <fullName evidence="1">Stress-response A/B barrel domain-containing protein</fullName>
    </recommendedName>
</protein>
<comment type="caution">
    <text evidence="2">The sequence shown here is derived from an EMBL/GenBank/DDBJ whole genome shotgun (WGS) entry which is preliminary data.</text>
</comment>
<dbReference type="InterPro" id="IPR013097">
    <property type="entry name" value="Dabb"/>
</dbReference>
<evidence type="ECO:0000259" key="1">
    <source>
        <dbReference type="PROSITE" id="PS51502"/>
    </source>
</evidence>
<accession>A0A645GV44</accession>
<dbReference type="AlphaFoldDB" id="A0A645GV44"/>
<gene>
    <name evidence="2" type="ORF">SDC9_177082</name>
</gene>
<dbReference type="PANTHER" id="PTHR37832">
    <property type="entry name" value="BLL2683 PROTEIN"/>
    <property type="match status" value="1"/>
</dbReference>
<dbReference type="SMART" id="SM00886">
    <property type="entry name" value="Dabb"/>
    <property type="match status" value="1"/>
</dbReference>